<evidence type="ECO:0000256" key="7">
    <source>
        <dbReference type="ARBA" id="ARBA00022691"/>
    </source>
</evidence>
<proteinExistence type="inferred from homology"/>
<evidence type="ECO:0000256" key="4">
    <source>
        <dbReference type="ARBA" id="ARBA00017497"/>
    </source>
</evidence>
<evidence type="ECO:0000256" key="9">
    <source>
        <dbReference type="PIRSR" id="PIRSR016305-1"/>
    </source>
</evidence>
<dbReference type="GeneID" id="18813268"/>
<dbReference type="KEGG" id="sla:SERLADRAFT_414442"/>
<sequence length="374" mass="41544">MYPPPHPNISYRNQDSDAAIRLTDSDAALARLSAVKKGYMQDPFIKHLIPRAHLQPPRPPLINIGTYVRSEAIDNLIDEWLEISCQDGKKCQLVSLGAGSDSRFWRLATGPHKDKLAAYIEVDFPDVTTKKAMALRKSRELSAILGSPEQIKISHGGTALHAKNYHLLPVDLRLPPSESLATFLAKPLSDNPSNPILSHSLPTLLIFECVLVYMSPEASSALIQWFVDYFHQGSSSTVAGGHAPLAGIVYEMFGLRDAFGQVMLNNLKSRNVVLPGAEPYPTISSLPHRFLKHGFTTCHALSLREIRRHYTNHSELKRISSLEMLDEVEELNLVLEHYGITWGIKLPDASDAASNLSWGKWGLKPAEKASEEME</sequence>
<evidence type="ECO:0000256" key="5">
    <source>
        <dbReference type="ARBA" id="ARBA00022603"/>
    </source>
</evidence>
<dbReference type="EMBL" id="GL945432">
    <property type="protein sequence ID" value="EGO26380.1"/>
    <property type="molecule type" value="Genomic_DNA"/>
</dbReference>
<dbReference type="Gene3D" id="3.40.50.150">
    <property type="entry name" value="Vaccinia Virus protein VP39"/>
    <property type="match status" value="1"/>
</dbReference>
<dbReference type="Pfam" id="PF04072">
    <property type="entry name" value="LCM"/>
    <property type="match status" value="1"/>
</dbReference>
<feature type="binding site" evidence="9">
    <location>
        <position position="97"/>
    </location>
    <ligand>
        <name>S-adenosyl-L-methionine</name>
        <dbReference type="ChEBI" id="CHEBI:59789"/>
    </ligand>
</feature>
<dbReference type="HOGENOM" id="CLU_031312_1_0_1"/>
<dbReference type="SUPFAM" id="SSF53335">
    <property type="entry name" value="S-adenosyl-L-methionine-dependent methyltransferases"/>
    <property type="match status" value="1"/>
</dbReference>
<evidence type="ECO:0000256" key="2">
    <source>
        <dbReference type="ARBA" id="ARBA00010703"/>
    </source>
</evidence>
<keyword evidence="5 8" id="KW-0489">Methyltransferase</keyword>
<evidence type="ECO:0000256" key="6">
    <source>
        <dbReference type="ARBA" id="ARBA00022679"/>
    </source>
</evidence>
<dbReference type="Proteomes" id="UP000008064">
    <property type="component" value="Unassembled WGS sequence"/>
</dbReference>
<evidence type="ECO:0000256" key="3">
    <source>
        <dbReference type="ARBA" id="ARBA00012834"/>
    </source>
</evidence>
<dbReference type="InterPro" id="IPR016651">
    <property type="entry name" value="LCMT1"/>
</dbReference>
<dbReference type="EC" id="2.1.1.233" evidence="3 8"/>
<name>F8NS18_SERL9</name>
<keyword evidence="6 8" id="KW-0808">Transferase</keyword>
<reference evidence="10" key="1">
    <citation type="submission" date="2011-04" db="EMBL/GenBank/DDBJ databases">
        <title>Evolution of plant cell wall degrading machinery underlies the functional diversity of forest fungi.</title>
        <authorList>
            <consortium name="US DOE Joint Genome Institute (JGI-PGF)"/>
            <person name="Eastwood D.C."/>
            <person name="Floudas D."/>
            <person name="Binder M."/>
            <person name="Majcherczyk A."/>
            <person name="Schneider P."/>
            <person name="Aerts A."/>
            <person name="Asiegbu F.O."/>
            <person name="Baker S.E."/>
            <person name="Barry K."/>
            <person name="Bendiksby M."/>
            <person name="Blumentritt M."/>
            <person name="Coutinho P.M."/>
            <person name="Cullen D."/>
            <person name="Cullen D."/>
            <person name="Gathman A."/>
            <person name="Goodell B."/>
            <person name="Henrissat B."/>
            <person name="Ihrmark K."/>
            <person name="Kauserud H."/>
            <person name="Kohler A."/>
            <person name="LaButti K."/>
            <person name="Lapidus A."/>
            <person name="Lavin J.L."/>
            <person name="Lee Y.-H."/>
            <person name="Lindquist E."/>
            <person name="Lilly W."/>
            <person name="Lucas S."/>
            <person name="Morin E."/>
            <person name="Murat C."/>
            <person name="Oguiza J.A."/>
            <person name="Park J."/>
            <person name="Pisabarro A.G."/>
            <person name="Riley R."/>
            <person name="Rosling A."/>
            <person name="Salamov A."/>
            <person name="Schmidt O."/>
            <person name="Schmutz J."/>
            <person name="Skrede I."/>
            <person name="Stenlid J."/>
            <person name="Wiebenga A."/>
            <person name="Xie X."/>
            <person name="Kues U."/>
            <person name="Hibbett D.S."/>
            <person name="Hoffmeister D."/>
            <person name="Hogberg N."/>
            <person name="Martin F."/>
            <person name="Grigoriev I.V."/>
            <person name="Watkinson S.C."/>
        </authorList>
    </citation>
    <scope>NUCLEOTIDE SEQUENCE</scope>
    <source>
        <strain evidence="10">S7.9</strain>
    </source>
</reference>
<dbReference type="GO" id="GO:0018423">
    <property type="term" value="F:protein C-terminal leucine carboxyl O-methyltransferase activity"/>
    <property type="evidence" value="ECO:0007669"/>
    <property type="project" value="UniProtKB-EC"/>
</dbReference>
<evidence type="ECO:0000256" key="8">
    <source>
        <dbReference type="PIRNR" id="PIRNR016305"/>
    </source>
</evidence>
<dbReference type="OrthoDB" id="203237at2759"/>
<dbReference type="GO" id="GO:0032259">
    <property type="term" value="P:methylation"/>
    <property type="evidence" value="ECO:0007669"/>
    <property type="project" value="UniProtKB-KW"/>
</dbReference>
<comment type="function">
    <text evidence="8">Methylates the carboxyl group of the C-terminal leucine residue of protein phosphatase 2A catalytic subunits to form alpha-leucine ester residues.</text>
</comment>
<organism>
    <name type="scientific">Serpula lacrymans var. lacrymans (strain S7.9)</name>
    <name type="common">Dry rot fungus</name>
    <dbReference type="NCBI Taxonomy" id="578457"/>
    <lineage>
        <taxon>Eukaryota</taxon>
        <taxon>Fungi</taxon>
        <taxon>Dikarya</taxon>
        <taxon>Basidiomycota</taxon>
        <taxon>Agaricomycotina</taxon>
        <taxon>Agaricomycetes</taxon>
        <taxon>Agaricomycetidae</taxon>
        <taxon>Boletales</taxon>
        <taxon>Coniophorineae</taxon>
        <taxon>Serpulaceae</taxon>
        <taxon>Serpula</taxon>
    </lineage>
</organism>
<feature type="binding site" evidence="9">
    <location>
        <begin position="171"/>
        <end position="172"/>
    </location>
    <ligand>
        <name>S-adenosyl-L-methionine</name>
        <dbReference type="ChEBI" id="CHEBI:59789"/>
    </ligand>
</feature>
<protein>
    <recommendedName>
        <fullName evidence="4 8">Leucine carboxyl methyltransferase 1</fullName>
        <ecNumber evidence="3 8">2.1.1.233</ecNumber>
    </recommendedName>
</protein>
<feature type="binding site" evidence="9">
    <location>
        <position position="208"/>
    </location>
    <ligand>
        <name>S-adenosyl-L-methionine</name>
        <dbReference type="ChEBI" id="CHEBI:59789"/>
    </ligand>
</feature>
<gene>
    <name evidence="10" type="ORF">SERLADRAFT_414442</name>
</gene>
<dbReference type="PANTHER" id="PTHR13600">
    <property type="entry name" value="LEUCINE CARBOXYL METHYLTRANSFERASE"/>
    <property type="match status" value="1"/>
</dbReference>
<dbReference type="InterPro" id="IPR007213">
    <property type="entry name" value="Ppm1/Ppm2/Tcmp"/>
</dbReference>
<dbReference type="AlphaFoldDB" id="F8NS18"/>
<evidence type="ECO:0000256" key="1">
    <source>
        <dbReference type="ARBA" id="ARBA00000724"/>
    </source>
</evidence>
<dbReference type="PIRSF" id="PIRSF016305">
    <property type="entry name" value="LCM_mtfrase"/>
    <property type="match status" value="1"/>
</dbReference>
<evidence type="ECO:0000313" key="10">
    <source>
        <dbReference type="EMBL" id="EGO26380.1"/>
    </source>
</evidence>
<feature type="binding site" evidence="9">
    <location>
        <position position="69"/>
    </location>
    <ligand>
        <name>S-adenosyl-L-methionine</name>
        <dbReference type="ChEBI" id="CHEBI:59789"/>
    </ligand>
</feature>
<accession>F8NS18</accession>
<dbReference type="RefSeq" id="XP_007316553.1">
    <property type="nucleotide sequence ID" value="XM_007316491.1"/>
</dbReference>
<dbReference type="PANTHER" id="PTHR13600:SF21">
    <property type="entry name" value="LEUCINE CARBOXYL METHYLTRANSFERASE 1"/>
    <property type="match status" value="1"/>
</dbReference>
<comment type="catalytic activity">
    <reaction evidence="1 8">
        <text>[phosphatase 2A protein]-C-terminal L-leucine + S-adenosyl-L-methionine = [phosphatase 2A protein]-C-terminal L-leucine methyl ester + S-adenosyl-L-homocysteine</text>
        <dbReference type="Rhea" id="RHEA:48544"/>
        <dbReference type="Rhea" id="RHEA-COMP:12134"/>
        <dbReference type="Rhea" id="RHEA-COMP:12135"/>
        <dbReference type="ChEBI" id="CHEBI:57856"/>
        <dbReference type="ChEBI" id="CHEBI:59789"/>
        <dbReference type="ChEBI" id="CHEBI:90516"/>
        <dbReference type="ChEBI" id="CHEBI:90517"/>
        <dbReference type="EC" id="2.1.1.233"/>
    </reaction>
</comment>
<dbReference type="InterPro" id="IPR029063">
    <property type="entry name" value="SAM-dependent_MTases_sf"/>
</dbReference>
<keyword evidence="7 8" id="KW-0949">S-adenosyl-L-methionine</keyword>
<comment type="similarity">
    <text evidence="2 8">Belongs to the methyltransferase superfamily. LCMT family.</text>
</comment>